<reference evidence="2" key="1">
    <citation type="journal article" date="2015" name="Nature">
        <title>Complex archaea that bridge the gap between prokaryotes and eukaryotes.</title>
        <authorList>
            <person name="Spang A."/>
            <person name="Saw J.H."/>
            <person name="Jorgensen S.L."/>
            <person name="Zaremba-Niedzwiedzka K."/>
            <person name="Martijn J."/>
            <person name="Lind A.E."/>
            <person name="van Eijk R."/>
            <person name="Schleper C."/>
            <person name="Guy L."/>
            <person name="Ettema T.J."/>
        </authorList>
    </citation>
    <scope>NUCLEOTIDE SEQUENCE</scope>
</reference>
<feature type="transmembrane region" description="Helical" evidence="1">
    <location>
        <begin position="191"/>
        <end position="219"/>
    </location>
</feature>
<dbReference type="Pfam" id="PF04654">
    <property type="entry name" value="DUF599"/>
    <property type="match status" value="1"/>
</dbReference>
<keyword evidence="1" id="KW-1133">Transmembrane helix</keyword>
<sequence>MQLNMTWMDRITLFQPLDYAALAGVFIAWLGLGWLIENARASKPSVSQLMAQYRREWMVQMITRQPRIFDSQMISTLRQSTAFFASTSMIALGGALALMGNSERLSTVVEDLALTNVPSVVWEFKMLLPLFFLTNGFLKFVWSNRLFGYCSVLMAAVPNDIDDPRAPILARKAGEINITAARSFNRGLRSLYFALASLAWIIGPIPLGIAAVITVTVVWRREFTSLSRRILLESDLS</sequence>
<dbReference type="EMBL" id="LAZR01000424">
    <property type="protein sequence ID" value="KKN69524.1"/>
    <property type="molecule type" value="Genomic_DNA"/>
</dbReference>
<organism evidence="2">
    <name type="scientific">marine sediment metagenome</name>
    <dbReference type="NCBI Taxonomy" id="412755"/>
    <lineage>
        <taxon>unclassified sequences</taxon>
        <taxon>metagenomes</taxon>
        <taxon>ecological metagenomes</taxon>
    </lineage>
</organism>
<comment type="caution">
    <text evidence="2">The sequence shown here is derived from an EMBL/GenBank/DDBJ whole genome shotgun (WGS) entry which is preliminary data.</text>
</comment>
<protein>
    <recommendedName>
        <fullName evidence="3">DUF599 domain-containing protein</fullName>
    </recommendedName>
</protein>
<dbReference type="AlphaFoldDB" id="A0A0F9SRJ4"/>
<dbReference type="PANTHER" id="PTHR31168">
    <property type="entry name" value="OS02G0292800 PROTEIN"/>
    <property type="match status" value="1"/>
</dbReference>
<accession>A0A0F9SRJ4</accession>
<evidence type="ECO:0000313" key="2">
    <source>
        <dbReference type="EMBL" id="KKN69524.1"/>
    </source>
</evidence>
<gene>
    <name evidence="2" type="ORF">LCGC14_0440200</name>
</gene>
<keyword evidence="1" id="KW-0812">Transmembrane</keyword>
<dbReference type="InterPro" id="IPR006747">
    <property type="entry name" value="DUF599"/>
</dbReference>
<evidence type="ECO:0000256" key="1">
    <source>
        <dbReference type="SAM" id="Phobius"/>
    </source>
</evidence>
<keyword evidence="1" id="KW-0472">Membrane</keyword>
<name>A0A0F9SRJ4_9ZZZZ</name>
<feature type="transmembrane region" description="Helical" evidence="1">
    <location>
        <begin position="20"/>
        <end position="36"/>
    </location>
</feature>
<evidence type="ECO:0008006" key="3">
    <source>
        <dbReference type="Google" id="ProtNLM"/>
    </source>
</evidence>
<proteinExistence type="predicted"/>
<feature type="transmembrane region" description="Helical" evidence="1">
    <location>
        <begin position="120"/>
        <end position="138"/>
    </location>
</feature>
<dbReference type="PANTHER" id="PTHR31168:SF21">
    <property type="entry name" value="EMB|CAB89385.1"/>
    <property type="match status" value="1"/>
</dbReference>
<feature type="transmembrane region" description="Helical" evidence="1">
    <location>
        <begin position="81"/>
        <end position="100"/>
    </location>
</feature>